<dbReference type="NCBIfam" id="TIGR01784">
    <property type="entry name" value="T_den_put_tspse"/>
    <property type="match status" value="1"/>
</dbReference>
<dbReference type="EMBL" id="JAECZC010000018">
    <property type="protein sequence ID" value="MBH8562973.1"/>
    <property type="molecule type" value="Genomic_DNA"/>
</dbReference>
<dbReference type="InterPro" id="IPR010106">
    <property type="entry name" value="RpnA"/>
</dbReference>
<organism evidence="1 2">
    <name type="scientific">Amazonocrinis nigriterrae CENA67</name>
    <dbReference type="NCBI Taxonomy" id="2794033"/>
    <lineage>
        <taxon>Bacteria</taxon>
        <taxon>Bacillati</taxon>
        <taxon>Cyanobacteriota</taxon>
        <taxon>Cyanophyceae</taxon>
        <taxon>Nostocales</taxon>
        <taxon>Nostocaceae</taxon>
        <taxon>Amazonocrinis</taxon>
        <taxon>Amazonocrinis nigriterrae</taxon>
    </lineage>
</organism>
<keyword evidence="2" id="KW-1185">Reference proteome</keyword>
<dbReference type="AlphaFoldDB" id="A0A8J7L842"/>
<dbReference type="PANTHER" id="PTHR35586:SF2">
    <property type="entry name" value="SLL1542 PROTEIN"/>
    <property type="match status" value="1"/>
</dbReference>
<comment type="caution">
    <text evidence="1">The sequence shown here is derived from an EMBL/GenBank/DDBJ whole genome shotgun (WGS) entry which is preliminary data.</text>
</comment>
<dbReference type="InterPro" id="IPR022573">
    <property type="entry name" value="DUF2887"/>
</dbReference>
<dbReference type="Proteomes" id="UP000632766">
    <property type="component" value="Unassembled WGS sequence"/>
</dbReference>
<reference evidence="1 2" key="1">
    <citation type="journal article" date="2021" name="Int. J. Syst. Evol. Microbiol.">
        <title>Amazonocrinis nigriterrae gen. nov., sp. nov., Atlanticothrix silvestris gen. nov., sp. nov. and Dendronalium phyllosphericum gen. nov., sp. nov., nostocacean cyanobacteria from Brazilian environments.</title>
        <authorList>
            <person name="Alvarenga D.O."/>
            <person name="Andreote A.P.D."/>
            <person name="Branco L.H.Z."/>
            <person name="Delbaje E."/>
            <person name="Cruz R.B."/>
            <person name="Varani A.M."/>
            <person name="Fiore M.F."/>
        </authorList>
    </citation>
    <scope>NUCLEOTIDE SEQUENCE [LARGE SCALE GENOMIC DNA]</scope>
    <source>
        <strain evidence="1 2">CENA67</strain>
    </source>
</reference>
<evidence type="ECO:0000313" key="2">
    <source>
        <dbReference type="Proteomes" id="UP000632766"/>
    </source>
</evidence>
<proteinExistence type="predicted"/>
<dbReference type="Pfam" id="PF11103">
    <property type="entry name" value="DUF2887"/>
    <property type="match status" value="1"/>
</dbReference>
<name>A0A8J7L842_9NOST</name>
<protein>
    <submittedName>
        <fullName evidence="1">Rpn family recombination-promoting nuclease/putative transposase</fullName>
    </submittedName>
</protein>
<gene>
    <name evidence="1" type="ORF">I8748_12400</name>
</gene>
<sequence length="246" mass="28506">MFFELIGQPETDANSYQFTSIELKQQAFRLDGVFLPLTDNPNQSIYFLEVQFQKDEAFYQRVFAEIFLYLFQYQPINDWRAVVIFPRRSLEPNEPRPYRLLLNSPLVQRVYLNELGEVAETSIGVGIVQLIVESENTASIKARQLIEQAKYQFTDALTQQEIIEFIETVVIYKFPRLSREEVEAMLGLDAIRNTRVFQEAREEGKLEGKLEAIPEFLKLGLSLEQIAKALKLEIDVVRQAAEKQSS</sequence>
<accession>A0A8J7L842</accession>
<evidence type="ECO:0000313" key="1">
    <source>
        <dbReference type="EMBL" id="MBH8562973.1"/>
    </source>
</evidence>
<dbReference type="PANTHER" id="PTHR35586">
    <property type="entry name" value="SLL1691 PROTEIN"/>
    <property type="match status" value="1"/>
</dbReference>